<dbReference type="InterPro" id="IPR007373">
    <property type="entry name" value="Thiamin_PyroPKinase_B1-bd"/>
</dbReference>
<gene>
    <name evidence="7" type="ORF">Ami3637_13470</name>
</gene>
<evidence type="ECO:0000256" key="2">
    <source>
        <dbReference type="ARBA" id="ARBA00022741"/>
    </source>
</evidence>
<proteinExistence type="predicted"/>
<dbReference type="Gene3D" id="3.40.50.10240">
    <property type="entry name" value="Thiamin pyrophosphokinase, catalytic domain"/>
    <property type="match status" value="1"/>
</dbReference>
<reference evidence="7 8" key="1">
    <citation type="submission" date="2020-01" db="EMBL/GenBank/DDBJ databases">
        <title>Genomic analysis of Aminipila sp. CBA3637.</title>
        <authorList>
            <person name="Kim Y.B."/>
            <person name="Roh S.W."/>
        </authorList>
    </citation>
    <scope>NUCLEOTIDE SEQUENCE [LARGE SCALE GENOMIC DNA]</scope>
    <source>
        <strain evidence="7 8">CBA3637</strain>
    </source>
</reference>
<keyword evidence="4" id="KW-0067">ATP-binding</keyword>
<dbReference type="CDD" id="cd07995">
    <property type="entry name" value="TPK"/>
    <property type="match status" value="1"/>
</dbReference>
<dbReference type="EC" id="2.7.6.2" evidence="5"/>
<dbReference type="Pfam" id="PF04263">
    <property type="entry name" value="TPK_catalytic"/>
    <property type="match status" value="1"/>
</dbReference>
<dbReference type="Proteomes" id="UP000463883">
    <property type="component" value="Chromosome"/>
</dbReference>
<dbReference type="RefSeq" id="WP_162363019.1">
    <property type="nucleotide sequence ID" value="NZ_CP047591.1"/>
</dbReference>
<dbReference type="InterPro" id="IPR007371">
    <property type="entry name" value="TPK_catalytic"/>
</dbReference>
<evidence type="ECO:0000256" key="1">
    <source>
        <dbReference type="ARBA" id="ARBA00022679"/>
    </source>
</evidence>
<dbReference type="InterPro" id="IPR036371">
    <property type="entry name" value="TPK_B1-bd_sf"/>
</dbReference>
<dbReference type="NCBIfam" id="TIGR01378">
    <property type="entry name" value="thi_PPkinase"/>
    <property type="match status" value="1"/>
</dbReference>
<keyword evidence="1 7" id="KW-0808">Transferase</keyword>
<feature type="domain" description="Thiamin pyrophosphokinase thiamin-binding" evidence="6">
    <location>
        <begin position="149"/>
        <end position="208"/>
    </location>
</feature>
<dbReference type="GO" id="GO:0016301">
    <property type="term" value="F:kinase activity"/>
    <property type="evidence" value="ECO:0007669"/>
    <property type="project" value="UniProtKB-KW"/>
</dbReference>
<dbReference type="GO" id="GO:0006772">
    <property type="term" value="P:thiamine metabolic process"/>
    <property type="evidence" value="ECO:0007669"/>
    <property type="project" value="UniProtKB-UniRule"/>
</dbReference>
<name>A0A6P1MJ76_9FIRM</name>
<accession>A0A6P1MJ76</accession>
<dbReference type="InterPro" id="IPR036759">
    <property type="entry name" value="TPK_catalytic_sf"/>
</dbReference>
<dbReference type="InterPro" id="IPR006282">
    <property type="entry name" value="Thi_PPkinase"/>
</dbReference>
<dbReference type="GO" id="GO:0030975">
    <property type="term" value="F:thiamine binding"/>
    <property type="evidence" value="ECO:0007669"/>
    <property type="project" value="InterPro"/>
</dbReference>
<evidence type="ECO:0000313" key="7">
    <source>
        <dbReference type="EMBL" id="QHI73253.1"/>
    </source>
</evidence>
<dbReference type="GO" id="GO:0004788">
    <property type="term" value="F:thiamine diphosphokinase activity"/>
    <property type="evidence" value="ECO:0007669"/>
    <property type="project" value="UniProtKB-UniRule"/>
</dbReference>
<dbReference type="EMBL" id="CP047591">
    <property type="protein sequence ID" value="QHI73253.1"/>
    <property type="molecule type" value="Genomic_DNA"/>
</dbReference>
<evidence type="ECO:0000259" key="6">
    <source>
        <dbReference type="SMART" id="SM00983"/>
    </source>
</evidence>
<keyword evidence="3 7" id="KW-0418">Kinase</keyword>
<dbReference type="Pfam" id="PF04265">
    <property type="entry name" value="TPK_B1_binding"/>
    <property type="match status" value="1"/>
</dbReference>
<sequence>MNRCIIITAFINGHIRDIAHISKDDYIICADGGYKLAKKEGIIPHLVIGDFDSFTESPELNIPTIIHPVEKDDTDTLLCIKYAAEREFREICLVGGMGGRLDHTISNLQSMAWCIDFWHSNHIKNKKISMHDSQNEVIIIMNGSAKIAGRPGEKISLISYSDNCINVTTKKLKWELTNAHLTSSFALGISNEFLTSECEISVESGKLLVIRSID</sequence>
<dbReference type="SUPFAM" id="SSF63999">
    <property type="entry name" value="Thiamin pyrophosphokinase, catalytic domain"/>
    <property type="match status" value="1"/>
</dbReference>
<dbReference type="GO" id="GO:0005524">
    <property type="term" value="F:ATP binding"/>
    <property type="evidence" value="ECO:0007669"/>
    <property type="project" value="UniProtKB-KW"/>
</dbReference>
<dbReference type="SUPFAM" id="SSF63862">
    <property type="entry name" value="Thiamin pyrophosphokinase, substrate-binding domain"/>
    <property type="match status" value="1"/>
</dbReference>
<protein>
    <recommendedName>
        <fullName evidence="5">Thiamine diphosphokinase</fullName>
        <ecNumber evidence="5">2.7.6.2</ecNumber>
    </recommendedName>
</protein>
<dbReference type="GO" id="GO:0009229">
    <property type="term" value="P:thiamine diphosphate biosynthetic process"/>
    <property type="evidence" value="ECO:0007669"/>
    <property type="project" value="InterPro"/>
</dbReference>
<keyword evidence="8" id="KW-1185">Reference proteome</keyword>
<dbReference type="InterPro" id="IPR053149">
    <property type="entry name" value="TPK"/>
</dbReference>
<evidence type="ECO:0000313" key="8">
    <source>
        <dbReference type="Proteomes" id="UP000463883"/>
    </source>
</evidence>
<dbReference type="KEGG" id="amic:Ami3637_13470"/>
<keyword evidence="2" id="KW-0547">Nucleotide-binding</keyword>
<dbReference type="PANTHER" id="PTHR41299:SF1">
    <property type="entry name" value="THIAMINE PYROPHOSPHOKINASE"/>
    <property type="match status" value="1"/>
</dbReference>
<dbReference type="AlphaFoldDB" id="A0A6P1MJ76"/>
<dbReference type="PANTHER" id="PTHR41299">
    <property type="entry name" value="THIAMINE PYROPHOSPHOKINASE"/>
    <property type="match status" value="1"/>
</dbReference>
<evidence type="ECO:0000256" key="4">
    <source>
        <dbReference type="ARBA" id="ARBA00022840"/>
    </source>
</evidence>
<organism evidence="7 8">
    <name type="scientific">Aminipila terrae</name>
    <dbReference type="NCBI Taxonomy" id="2697030"/>
    <lineage>
        <taxon>Bacteria</taxon>
        <taxon>Bacillati</taxon>
        <taxon>Bacillota</taxon>
        <taxon>Clostridia</taxon>
        <taxon>Peptostreptococcales</taxon>
        <taxon>Anaerovoracaceae</taxon>
        <taxon>Aminipila</taxon>
    </lineage>
</organism>
<evidence type="ECO:0000256" key="5">
    <source>
        <dbReference type="NCBIfam" id="TIGR01378"/>
    </source>
</evidence>
<dbReference type="SMART" id="SM00983">
    <property type="entry name" value="TPK_B1_binding"/>
    <property type="match status" value="1"/>
</dbReference>
<evidence type="ECO:0000256" key="3">
    <source>
        <dbReference type="ARBA" id="ARBA00022777"/>
    </source>
</evidence>